<organism evidence="2 3">
    <name type="scientific">Desulfofustis limnaeus</name>
    <dbReference type="NCBI Taxonomy" id="2740163"/>
    <lineage>
        <taxon>Bacteria</taxon>
        <taxon>Pseudomonadati</taxon>
        <taxon>Thermodesulfobacteriota</taxon>
        <taxon>Desulfobulbia</taxon>
        <taxon>Desulfobulbales</taxon>
        <taxon>Desulfocapsaceae</taxon>
        <taxon>Desulfofustis</taxon>
    </lineage>
</organism>
<evidence type="ECO:0000313" key="3">
    <source>
        <dbReference type="Proteomes" id="UP000830055"/>
    </source>
</evidence>
<reference evidence="2 3" key="1">
    <citation type="submission" date="2022-01" db="EMBL/GenBank/DDBJ databases">
        <title>Desulfofustis limnae sp. nov., a novel mesophilic sulfate-reducing bacterium isolated from marsh soil.</title>
        <authorList>
            <person name="Watanabe M."/>
            <person name="Takahashi A."/>
            <person name="Kojima H."/>
            <person name="Fukui M."/>
        </authorList>
    </citation>
    <scope>NUCLEOTIDE SEQUENCE [LARGE SCALE GENOMIC DNA]</scope>
    <source>
        <strain evidence="2 3">PPLL</strain>
    </source>
</reference>
<name>A0ABN6M9L8_9BACT</name>
<keyword evidence="3" id="KW-1185">Reference proteome</keyword>
<dbReference type="Proteomes" id="UP000830055">
    <property type="component" value="Chromosome"/>
</dbReference>
<dbReference type="EMBL" id="AP025516">
    <property type="protein sequence ID" value="BDD88734.1"/>
    <property type="molecule type" value="Genomic_DNA"/>
</dbReference>
<protein>
    <submittedName>
        <fullName evidence="2">Uncharacterized protein</fullName>
    </submittedName>
</protein>
<keyword evidence="1" id="KW-0732">Signal</keyword>
<proteinExistence type="predicted"/>
<feature type="chain" id="PRO_5045200902" evidence="1">
    <location>
        <begin position="27"/>
        <end position="121"/>
    </location>
</feature>
<feature type="signal peptide" evidence="1">
    <location>
        <begin position="1"/>
        <end position="26"/>
    </location>
</feature>
<evidence type="ECO:0000256" key="1">
    <source>
        <dbReference type="SAM" id="SignalP"/>
    </source>
</evidence>
<accession>A0ABN6M9L8</accession>
<evidence type="ECO:0000313" key="2">
    <source>
        <dbReference type="EMBL" id="BDD88734.1"/>
    </source>
</evidence>
<dbReference type="RefSeq" id="WP_284152069.1">
    <property type="nucleotide sequence ID" value="NZ_AP025516.1"/>
</dbReference>
<gene>
    <name evidence="2" type="ORF">DPPLL_30990</name>
</gene>
<sequence>MKPCLMLSSLALFALVIFTSAPLAYAGQKVTIDGYNLDLYWKQSRDVVELSGTVEKGQKCSQLNISVFLRNSADSSLAHFEVFVKDYLKSGASRRNFKGTDKVYTNQKKSWHIDSIYTNCL</sequence>